<dbReference type="SUPFAM" id="SSF54909">
    <property type="entry name" value="Dimeric alpha+beta barrel"/>
    <property type="match status" value="1"/>
</dbReference>
<evidence type="ECO:0000313" key="1">
    <source>
        <dbReference type="EMBL" id="CCM63669.1"/>
    </source>
</evidence>
<protein>
    <submittedName>
        <fullName evidence="1">Uncharacterized protein</fullName>
    </submittedName>
</protein>
<dbReference type="InterPro" id="IPR011008">
    <property type="entry name" value="Dimeric_a/b-barrel"/>
</dbReference>
<comment type="caution">
    <text evidence="1">The sequence shown here is derived from an EMBL/GenBank/DDBJ whole genome shotgun (WGS) entry which is preliminary data.</text>
</comment>
<accession>R4YYL3</accession>
<gene>
    <name evidence="1" type="ORF">BN381_290028</name>
</gene>
<proteinExistence type="predicted"/>
<dbReference type="AlphaFoldDB" id="R4YYL3"/>
<keyword evidence="2" id="KW-1185">Reference proteome</keyword>
<dbReference type="HOGENOM" id="CLU_101689_0_0_11"/>
<name>R4YYL3_9ACTN</name>
<dbReference type="OrthoDB" id="9015064at2"/>
<dbReference type="EMBL" id="CANL01000022">
    <property type="protein sequence ID" value="CCM63669.1"/>
    <property type="molecule type" value="Genomic_DNA"/>
</dbReference>
<reference evidence="1 2" key="1">
    <citation type="journal article" date="2013" name="ISME J.">
        <title>Metabolic model for the filamentous 'Candidatus Microthrix parvicella' based on genomic and metagenomic analyses.</title>
        <authorList>
            <person name="Jon McIlroy S."/>
            <person name="Kristiansen R."/>
            <person name="Albertsen M."/>
            <person name="Michael Karst S."/>
            <person name="Rossetti S."/>
            <person name="Lund Nielsen J."/>
            <person name="Tandoi V."/>
            <person name="James Seviour R."/>
            <person name="Nielsen P.H."/>
        </authorList>
    </citation>
    <scope>NUCLEOTIDE SEQUENCE [LARGE SCALE GENOMIC DNA]</scope>
    <source>
        <strain evidence="1 2">RN1</strain>
    </source>
</reference>
<sequence length="239" mass="25606">MEKLVYLGWASEGLGRASAGMVGDVLRDRLLSEVVPALQAGGAGSVQVAVADAAVGGDGVFSFSSEGTPKDAVVSFWLEVSAERAWAEALLTGVFDAMHGYLVCESRPIVPQAVAAPGDRSVGASQITCIAARPDLSHDEFIARWQGAFCDVAIECQHTIAYVRNEVVRALTDGAPDWWAIVEESFPVEAMTDPAVFYDAQGDPELLAANQARLFESVGELIDLARVDARFYSEYRFEG</sequence>
<organism evidence="1 2">
    <name type="scientific">Candidatus Neomicrothrix parvicella RN1</name>
    <dbReference type="NCBI Taxonomy" id="1229780"/>
    <lineage>
        <taxon>Bacteria</taxon>
        <taxon>Bacillati</taxon>
        <taxon>Actinomycetota</taxon>
        <taxon>Acidimicrobiia</taxon>
        <taxon>Acidimicrobiales</taxon>
        <taxon>Microthrixaceae</taxon>
        <taxon>Candidatus Neomicrothrix</taxon>
    </lineage>
</organism>
<evidence type="ECO:0000313" key="2">
    <source>
        <dbReference type="Proteomes" id="UP000018291"/>
    </source>
</evidence>
<dbReference type="Proteomes" id="UP000018291">
    <property type="component" value="Unassembled WGS sequence"/>
</dbReference>
<dbReference type="eggNOG" id="ENOG502ZA6Z">
    <property type="taxonomic scope" value="Bacteria"/>
</dbReference>
<dbReference type="RefSeq" id="WP_012226666.1">
    <property type="nucleotide sequence ID" value="NZ_HG422565.1"/>
</dbReference>